<reference evidence="2" key="2">
    <citation type="submission" date="2025-08" db="UniProtKB">
        <authorList>
            <consortium name="Ensembl"/>
        </authorList>
    </citation>
    <scope>IDENTIFICATION</scope>
</reference>
<dbReference type="AlphaFoldDB" id="A0A8C2Y188"/>
<dbReference type="PANTHER" id="PTHR16476">
    <property type="entry name" value="FAMILY WITH SEQUENCE SIMILARITY 216 MEMBER A"/>
    <property type="match status" value="1"/>
</dbReference>
<evidence type="ECO:0008006" key="3">
    <source>
        <dbReference type="Google" id="ProtNLM"/>
    </source>
</evidence>
<reference evidence="2" key="1">
    <citation type="submission" date="2019-03" db="EMBL/GenBank/DDBJ databases">
        <title>Genome sequencing and reference-guided assembly of Black Bengal Goat (Capra hircus).</title>
        <authorList>
            <person name="Siddiki A.Z."/>
            <person name="Baten A."/>
            <person name="Billah M."/>
            <person name="Alam M.A.U."/>
            <person name="Shawrob K.S.M."/>
            <person name="Saha S."/>
            <person name="Chowdhury M."/>
            <person name="Rahman A.H."/>
            <person name="Stear M."/>
            <person name="Miah G."/>
            <person name="Das G.B."/>
            <person name="Hossain M.M."/>
            <person name="Kumkum M."/>
            <person name="Islam M.S."/>
            <person name="Mollah A.M."/>
            <person name="Ahsan A."/>
            <person name="Tusar F."/>
            <person name="Khan M.K.I."/>
        </authorList>
    </citation>
    <scope>NUCLEOTIDE SEQUENCE [LARGE SCALE GENOMIC DNA]</scope>
</reference>
<sequence>MNSRPSPNLIPGSWICPLRFPEAIRAVSGLHQRGLESGVCLFTPNISRPDARVLTGEGKGESFARRELAVRAPGRRCPTKVQCPAGRSAVLPQSRPQWPGPRVAAADQLDILITRIPKVLHPDLTLVEKRYLCSIAKIYNASYLRTLMKRHYMHVIQRSSQKPGVLTHHRGHLSSHSSQKQHYPCTTWRHQLEREDLGPSNIAAASAPEMIQHSLWRPVRNKEGLKTGYASKTRCKSLKIFRKPGRLFMKSVSTNDSESYMNEEKKEEDLLNKCMQSMSIEEQGEHLMLT</sequence>
<proteinExistence type="inferred from homology"/>
<dbReference type="InterPro" id="IPR029373">
    <property type="entry name" value="FAM216"/>
</dbReference>
<organism evidence="2">
    <name type="scientific">Capra hircus</name>
    <name type="common">Goat</name>
    <dbReference type="NCBI Taxonomy" id="9925"/>
    <lineage>
        <taxon>Eukaryota</taxon>
        <taxon>Metazoa</taxon>
        <taxon>Chordata</taxon>
        <taxon>Craniata</taxon>
        <taxon>Vertebrata</taxon>
        <taxon>Euteleostomi</taxon>
        <taxon>Mammalia</taxon>
        <taxon>Eutheria</taxon>
        <taxon>Laurasiatheria</taxon>
        <taxon>Artiodactyla</taxon>
        <taxon>Ruminantia</taxon>
        <taxon>Pecora</taxon>
        <taxon>Bovidae</taxon>
        <taxon>Caprinae</taxon>
        <taxon>Capra</taxon>
    </lineage>
</organism>
<accession>A0A8C2Y188</accession>
<evidence type="ECO:0000313" key="2">
    <source>
        <dbReference type="Ensembl" id="ENSCHIP00010038220.1"/>
    </source>
</evidence>
<dbReference type="PANTHER" id="PTHR16476:SF1">
    <property type="entry name" value="PROTEIN FAM216A"/>
    <property type="match status" value="1"/>
</dbReference>
<evidence type="ECO:0000256" key="1">
    <source>
        <dbReference type="ARBA" id="ARBA00008615"/>
    </source>
</evidence>
<dbReference type="Pfam" id="PF15107">
    <property type="entry name" value="FAM216B"/>
    <property type="match status" value="1"/>
</dbReference>
<name>A0A8C2Y188_CAPHI</name>
<comment type="similarity">
    <text evidence="1">Belongs to the FAM216 family.</text>
</comment>
<protein>
    <recommendedName>
        <fullName evidence="3">Family with sequence similarity 216 member A</fullName>
    </recommendedName>
</protein>
<dbReference type="Ensembl" id="ENSCHIT00010053544.1">
    <property type="protein sequence ID" value="ENSCHIP00010038220.1"/>
    <property type="gene ID" value="ENSCHIG00010028295.1"/>
</dbReference>